<dbReference type="InterPro" id="IPR008906">
    <property type="entry name" value="HATC_C_dom"/>
</dbReference>
<dbReference type="GO" id="GO:0046983">
    <property type="term" value="F:protein dimerization activity"/>
    <property type="evidence" value="ECO:0007669"/>
    <property type="project" value="InterPro"/>
</dbReference>
<reference evidence="2 3" key="1">
    <citation type="journal article" date="2019" name="Sci. Rep.">
        <title>Orb-weaving spider Araneus ventricosus genome elucidates the spidroin gene catalogue.</title>
        <authorList>
            <person name="Kono N."/>
            <person name="Nakamura H."/>
            <person name="Ohtoshi R."/>
            <person name="Moran D.A.P."/>
            <person name="Shinohara A."/>
            <person name="Yoshida Y."/>
            <person name="Fujiwara M."/>
            <person name="Mori M."/>
            <person name="Tomita M."/>
            <person name="Arakawa K."/>
        </authorList>
    </citation>
    <scope>NUCLEOTIDE SEQUENCE [LARGE SCALE GENOMIC DNA]</scope>
</reference>
<dbReference type="AlphaFoldDB" id="A0A4Y2D0Y7"/>
<evidence type="ECO:0000313" key="2">
    <source>
        <dbReference type="EMBL" id="GBM10029.1"/>
    </source>
</evidence>
<protein>
    <recommendedName>
        <fullName evidence="1">HAT C-terminal dimerisation domain-containing protein</fullName>
    </recommendedName>
</protein>
<accession>A0A4Y2D0Y7</accession>
<keyword evidence="3" id="KW-1185">Reference proteome</keyword>
<dbReference type="EMBL" id="BGPR01000279">
    <property type="protein sequence ID" value="GBM10029.1"/>
    <property type="molecule type" value="Genomic_DNA"/>
</dbReference>
<gene>
    <name evidence="2" type="ORF">AVEN_24011_1</name>
</gene>
<name>A0A4Y2D0Y7_ARAVE</name>
<proteinExistence type="predicted"/>
<evidence type="ECO:0000259" key="1">
    <source>
        <dbReference type="Pfam" id="PF05699"/>
    </source>
</evidence>
<feature type="domain" description="HAT C-terminal dimerisation" evidence="1">
    <location>
        <begin position="62"/>
        <end position="132"/>
    </location>
</feature>
<organism evidence="2 3">
    <name type="scientific">Araneus ventricosus</name>
    <name type="common">Orbweaver spider</name>
    <name type="synonym">Epeira ventricosa</name>
    <dbReference type="NCBI Taxonomy" id="182803"/>
    <lineage>
        <taxon>Eukaryota</taxon>
        <taxon>Metazoa</taxon>
        <taxon>Ecdysozoa</taxon>
        <taxon>Arthropoda</taxon>
        <taxon>Chelicerata</taxon>
        <taxon>Arachnida</taxon>
        <taxon>Araneae</taxon>
        <taxon>Araneomorphae</taxon>
        <taxon>Entelegynae</taxon>
        <taxon>Araneoidea</taxon>
        <taxon>Araneidae</taxon>
        <taxon>Araneus</taxon>
    </lineage>
</organism>
<dbReference type="Proteomes" id="UP000499080">
    <property type="component" value="Unassembled WGS sequence"/>
</dbReference>
<dbReference type="OrthoDB" id="10063284at2759"/>
<sequence length="174" mass="20337">MLYIRSACGLLIETSETELPKFVQSLVENYNELPAYDIHTEIPHLRFLKAAKVPKEESLGWTFLKFLEFAVEYELLESVPNLILALRFFVTLCVSVASRERRFSKLKLIKNYLRSTMNQARLFILAILSIENCVVEGIDFDNAISKFVEQKDRRDCKYHVKVQFVGLELRERNL</sequence>
<dbReference type="Pfam" id="PF05699">
    <property type="entry name" value="Dimer_Tnp_hAT"/>
    <property type="match status" value="1"/>
</dbReference>
<evidence type="ECO:0000313" key="3">
    <source>
        <dbReference type="Proteomes" id="UP000499080"/>
    </source>
</evidence>
<dbReference type="PANTHER" id="PTHR45749:SF35">
    <property type="entry name" value="AC-LIKE TRANSPOSASE-RELATED"/>
    <property type="match status" value="1"/>
</dbReference>
<dbReference type="PANTHER" id="PTHR45749">
    <property type="match status" value="1"/>
</dbReference>
<comment type="caution">
    <text evidence="2">The sequence shown here is derived from an EMBL/GenBank/DDBJ whole genome shotgun (WGS) entry which is preliminary data.</text>
</comment>